<keyword evidence="4 7" id="KW-0812">Transmembrane</keyword>
<reference evidence="8 9" key="1">
    <citation type="journal article" date="2018" name="Sci. Data">
        <title>The draft genome sequence of cork oak.</title>
        <authorList>
            <person name="Ramos A.M."/>
            <person name="Usie A."/>
            <person name="Barbosa P."/>
            <person name="Barros P.M."/>
            <person name="Capote T."/>
            <person name="Chaves I."/>
            <person name="Simoes F."/>
            <person name="Abreu I."/>
            <person name="Carrasquinho I."/>
            <person name="Faro C."/>
            <person name="Guimaraes J.B."/>
            <person name="Mendonca D."/>
            <person name="Nobrega F."/>
            <person name="Rodrigues L."/>
            <person name="Saibo N.J.M."/>
            <person name="Varela M.C."/>
            <person name="Egas C."/>
            <person name="Matos J."/>
            <person name="Miguel C.M."/>
            <person name="Oliveira M.M."/>
            <person name="Ricardo C.P."/>
            <person name="Goncalves S."/>
        </authorList>
    </citation>
    <scope>NUCLEOTIDE SEQUENCE [LARGE SCALE GENOMIC DNA]</scope>
    <source>
        <strain evidence="9">cv. HL8</strain>
    </source>
</reference>
<evidence type="ECO:0000256" key="4">
    <source>
        <dbReference type="ARBA" id="ARBA00022692"/>
    </source>
</evidence>
<dbReference type="FunFam" id="1.20.1250.20:FF:001017">
    <property type="entry name" value="Os08g0527700 protein"/>
    <property type="match status" value="1"/>
</dbReference>
<feature type="transmembrane region" description="Helical" evidence="7">
    <location>
        <begin position="461"/>
        <end position="481"/>
    </location>
</feature>
<name>A0AAW0KNQ5_QUESU</name>
<dbReference type="GO" id="GO:0042937">
    <property type="term" value="F:tripeptide transmembrane transporter activity"/>
    <property type="evidence" value="ECO:0007669"/>
    <property type="project" value="InterPro"/>
</dbReference>
<feature type="transmembrane region" description="Helical" evidence="7">
    <location>
        <begin position="379"/>
        <end position="400"/>
    </location>
</feature>
<dbReference type="InterPro" id="IPR000109">
    <property type="entry name" value="POT_fam"/>
</dbReference>
<evidence type="ECO:0000256" key="2">
    <source>
        <dbReference type="ARBA" id="ARBA00005982"/>
    </source>
</evidence>
<evidence type="ECO:0000256" key="6">
    <source>
        <dbReference type="ARBA" id="ARBA00023136"/>
    </source>
</evidence>
<evidence type="ECO:0000256" key="1">
    <source>
        <dbReference type="ARBA" id="ARBA00004141"/>
    </source>
</evidence>
<organism evidence="8 9">
    <name type="scientific">Quercus suber</name>
    <name type="common">Cork oak</name>
    <dbReference type="NCBI Taxonomy" id="58331"/>
    <lineage>
        <taxon>Eukaryota</taxon>
        <taxon>Viridiplantae</taxon>
        <taxon>Streptophyta</taxon>
        <taxon>Embryophyta</taxon>
        <taxon>Tracheophyta</taxon>
        <taxon>Spermatophyta</taxon>
        <taxon>Magnoliopsida</taxon>
        <taxon>eudicotyledons</taxon>
        <taxon>Gunneridae</taxon>
        <taxon>Pentapetalae</taxon>
        <taxon>rosids</taxon>
        <taxon>fabids</taxon>
        <taxon>Fagales</taxon>
        <taxon>Fagaceae</taxon>
        <taxon>Quercus</taxon>
    </lineage>
</organism>
<gene>
    <name evidence="8" type="primary">NPF5.13</name>
    <name evidence="8" type="ORF">CFP56_017336</name>
</gene>
<dbReference type="GO" id="GO:0016020">
    <property type="term" value="C:membrane"/>
    <property type="evidence" value="ECO:0007669"/>
    <property type="project" value="UniProtKB-SubCell"/>
</dbReference>
<keyword evidence="9" id="KW-1185">Reference proteome</keyword>
<feature type="transmembrane region" description="Helical" evidence="7">
    <location>
        <begin position="217"/>
        <end position="237"/>
    </location>
</feature>
<feature type="transmembrane region" description="Helical" evidence="7">
    <location>
        <begin position="192"/>
        <end position="211"/>
    </location>
</feature>
<evidence type="ECO:0000313" key="8">
    <source>
        <dbReference type="EMBL" id="KAK7839996.1"/>
    </source>
</evidence>
<dbReference type="PROSITE" id="PS01022">
    <property type="entry name" value="PTR2_1"/>
    <property type="match status" value="1"/>
</dbReference>
<keyword evidence="6 7" id="KW-0472">Membrane</keyword>
<dbReference type="AlphaFoldDB" id="A0AAW0KNQ5"/>
<dbReference type="Pfam" id="PF00854">
    <property type="entry name" value="PTR2"/>
    <property type="match status" value="1"/>
</dbReference>
<dbReference type="InterPro" id="IPR018456">
    <property type="entry name" value="PTR2_symporter_CS"/>
</dbReference>
<feature type="transmembrane region" description="Helical" evidence="7">
    <location>
        <begin position="544"/>
        <end position="569"/>
    </location>
</feature>
<comment type="caution">
    <text evidence="8">The sequence shown here is derived from an EMBL/GenBank/DDBJ whole genome shotgun (WGS) entry which is preliminary data.</text>
</comment>
<dbReference type="CDD" id="cd17417">
    <property type="entry name" value="MFS_NPF5"/>
    <property type="match status" value="1"/>
</dbReference>
<dbReference type="Gene3D" id="1.20.1250.20">
    <property type="entry name" value="MFS general substrate transporter like domains"/>
    <property type="match status" value="2"/>
</dbReference>
<evidence type="ECO:0000256" key="7">
    <source>
        <dbReference type="SAM" id="Phobius"/>
    </source>
</evidence>
<proteinExistence type="inferred from homology"/>
<feature type="transmembrane region" description="Helical" evidence="7">
    <location>
        <begin position="513"/>
        <end position="532"/>
    </location>
</feature>
<evidence type="ECO:0000256" key="5">
    <source>
        <dbReference type="ARBA" id="ARBA00022989"/>
    </source>
</evidence>
<keyword evidence="5 7" id="KW-1133">Transmembrane helix</keyword>
<sequence length="620" mass="68664">MDNPLVSLTDTVDGAVDYRGRPVLRSNTGGWRSSYFIIGVEVAERFAYYGISANLITYLTGPLGQSTATAAENVNVWSGTASLLPLLGAFLADSFLGRYRTIVVASLIYVLGLGLLTVSAMLPSLSTPDYIDANKIMLRSTCQLQVILFFLSLYIVAVGQGGHKPCVQAFGADQFDGLDPEECKAKSSFFNWWYFGICGGAAVTNLVTCYIQENLSWGLGFGIPCILMIAALGVFLLGTRTYRYSVKGDEESPFLRIGRVFVAAVKNWRTNPLPIIIEEEAHATLPHHSSEQFKTYRYSVKEDEKSPFVRIGRVFVAAVKNWQRTTPLAIIIEEEAHATLPHHNSEQFKFLNKALLFPDGSKEEGNVCSVSDIEEAKTVLRLVPIWVTSLAYAVVHSQITTFFTKQGATMDRTIFPAIEIPAASLQSFVGLSIILVIPIYDRIFVPIARAFTRKPSGITMLQRIGIGMLFSAIGIVVAALVEMKRLKTAEEYGLVDMPDVTIPMSAWWLLPQYVLSGIADVFTVVGLQEFFYDQVPIELRSVGLALYISIFGVGSFLSSFLVSVIEEVFGRDGKNSWFADNLNRAHLDYFYWLLAGLSAAALAPYVYFAKFYIYNRKSKT</sequence>
<dbReference type="InterPro" id="IPR044739">
    <property type="entry name" value="NRT1/PTR"/>
</dbReference>
<accession>A0AAW0KNQ5</accession>
<dbReference type="InterPro" id="IPR036259">
    <property type="entry name" value="MFS_trans_sf"/>
</dbReference>
<protein>
    <submittedName>
        <fullName evidence="8">Protein nrt1/ ptr family 5.13</fullName>
    </submittedName>
</protein>
<dbReference type="PANTHER" id="PTHR11654">
    <property type="entry name" value="OLIGOPEPTIDE TRANSPORTER-RELATED"/>
    <property type="match status" value="1"/>
</dbReference>
<feature type="transmembrane region" description="Helical" evidence="7">
    <location>
        <begin position="136"/>
        <end position="156"/>
    </location>
</feature>
<dbReference type="GO" id="GO:0071916">
    <property type="term" value="F:dipeptide transmembrane transporter activity"/>
    <property type="evidence" value="ECO:0007669"/>
    <property type="project" value="InterPro"/>
</dbReference>
<dbReference type="FunFam" id="1.20.1250.20:FF:001033">
    <property type="entry name" value="Oligopeptide transporter, kidney isoform"/>
    <property type="match status" value="1"/>
</dbReference>
<feature type="transmembrane region" description="Helical" evidence="7">
    <location>
        <begin position="103"/>
        <end position="124"/>
    </location>
</feature>
<dbReference type="SUPFAM" id="SSF103473">
    <property type="entry name" value="MFS general substrate transporter"/>
    <property type="match status" value="1"/>
</dbReference>
<evidence type="ECO:0000313" key="9">
    <source>
        <dbReference type="Proteomes" id="UP000237347"/>
    </source>
</evidence>
<feature type="transmembrane region" description="Helical" evidence="7">
    <location>
        <begin position="589"/>
        <end position="609"/>
    </location>
</feature>
<feature type="transmembrane region" description="Helical" evidence="7">
    <location>
        <begin position="420"/>
        <end position="440"/>
    </location>
</feature>
<comment type="subcellular location">
    <subcellularLocation>
        <location evidence="1">Membrane</location>
        <topology evidence="1">Multi-pass membrane protein</topology>
    </subcellularLocation>
</comment>
<comment type="similarity">
    <text evidence="2">Belongs to the major facilitator superfamily. Proton-dependent oligopeptide transporter (POT/PTR) (TC 2.A.17) family.</text>
</comment>
<dbReference type="EMBL" id="PKMF04000271">
    <property type="protein sequence ID" value="KAK7839996.1"/>
    <property type="molecule type" value="Genomic_DNA"/>
</dbReference>
<dbReference type="Proteomes" id="UP000237347">
    <property type="component" value="Unassembled WGS sequence"/>
</dbReference>
<evidence type="ECO:0000256" key="3">
    <source>
        <dbReference type="ARBA" id="ARBA00022553"/>
    </source>
</evidence>
<keyword evidence="3" id="KW-0597">Phosphoprotein</keyword>